<gene>
    <name evidence="1" type="ORF">CSEC_1421</name>
</gene>
<dbReference type="STRING" id="1437425.CSEC_1421"/>
<proteinExistence type="predicted"/>
<sequence>MSEHHKKISKNDRLMDKIRPITRTSKKMIIFIVIALITSLCPAFCAEIQLDISKEFNETQYKNHIKEFQRAFGKQIEEEFGLKWVEGGFTHKFFSDKPEFYAYRRATLEEARALVLAVIFRLSEAVHADPIMLSYFNKSSLNPDVLGVDISFLHSPNWSYDDGSIESVYSYYSKEDASGVKKLHLRYAATDPFSDISDFKNIVYSKIEESFEDAVKLNAVNPIINPAIHHPKEFEDELHRILTSFEKEMKEKYNLFFRSIGWMVAGDAPSEISEIRTKCTYFYPVDCEEARALILLATEKLLASLNNNETLKPYLKDYPFSANGIKLRMLFRKKNYFVGDVPYYDESMESVVLSDDTITYYHHIPSAEDSNMHDRVLYAKELYQEAQNTFKNTPPLTLFKKAATGIKNFIFDSIHFLELAGIYVFYSFWYSIVYFTSET</sequence>
<dbReference type="AlphaFoldDB" id="A0A090D225"/>
<dbReference type="RefSeq" id="WP_041017797.1">
    <property type="nucleotide sequence ID" value="NZ_CCEJ010000007.1"/>
</dbReference>
<reference evidence="1" key="2">
    <citation type="submission" date="2014-09" db="EMBL/GenBank/DDBJ databases">
        <title>Criblamydia sequanensis harbors a mega-plasmid encoding arsenite resistance.</title>
        <authorList>
            <person name="Bertelli C."/>
            <person name="Goesmann A."/>
            <person name="Greub G."/>
        </authorList>
    </citation>
    <scope>NUCLEOTIDE SEQUENCE [LARGE SCALE GENOMIC DNA]</scope>
    <source>
        <strain evidence="1">CRIB-18</strain>
    </source>
</reference>
<evidence type="ECO:0000313" key="1">
    <source>
        <dbReference type="EMBL" id="CDR34240.1"/>
    </source>
</evidence>
<dbReference type="EMBL" id="CCEJ010000007">
    <property type="protein sequence ID" value="CDR34240.1"/>
    <property type="molecule type" value="Genomic_DNA"/>
</dbReference>
<organism evidence="1 2">
    <name type="scientific">Candidatus Criblamydia sequanensis CRIB-18</name>
    <dbReference type="NCBI Taxonomy" id="1437425"/>
    <lineage>
        <taxon>Bacteria</taxon>
        <taxon>Pseudomonadati</taxon>
        <taxon>Chlamydiota</taxon>
        <taxon>Chlamydiia</taxon>
        <taxon>Parachlamydiales</taxon>
        <taxon>Candidatus Criblamydiaceae</taxon>
        <taxon>Candidatus Criblamydia</taxon>
    </lineage>
</organism>
<reference evidence="1" key="1">
    <citation type="submission" date="2013-12" db="EMBL/GenBank/DDBJ databases">
        <authorList>
            <person name="Linke B."/>
        </authorList>
    </citation>
    <scope>NUCLEOTIDE SEQUENCE [LARGE SCALE GENOMIC DNA]</scope>
    <source>
        <strain evidence="1">CRIB-18</strain>
    </source>
</reference>
<evidence type="ECO:0000313" key="2">
    <source>
        <dbReference type="Proteomes" id="UP000031552"/>
    </source>
</evidence>
<protein>
    <submittedName>
        <fullName evidence="1">Membrane protein</fullName>
    </submittedName>
</protein>
<name>A0A090D225_9BACT</name>
<comment type="caution">
    <text evidence="1">The sequence shown here is derived from an EMBL/GenBank/DDBJ whole genome shotgun (WGS) entry which is preliminary data.</text>
</comment>
<dbReference type="Proteomes" id="UP000031552">
    <property type="component" value="Unassembled WGS sequence"/>
</dbReference>
<keyword evidence="2" id="KW-1185">Reference proteome</keyword>
<accession>A0A090D225</accession>